<evidence type="ECO:0008006" key="4">
    <source>
        <dbReference type="Google" id="ProtNLM"/>
    </source>
</evidence>
<evidence type="ECO:0000313" key="3">
    <source>
        <dbReference type="Proteomes" id="UP001189757"/>
    </source>
</evidence>
<keyword evidence="1" id="KW-0732">Signal</keyword>
<dbReference type="Proteomes" id="UP001189757">
    <property type="component" value="Unassembled WGS sequence"/>
</dbReference>
<accession>A0ABN9JNC6</accession>
<sequence>MKIRRTLAALLLLGIHPAYACMPGQNFDVYFPPDSAAVSTSEVLRMANWMVDQRIKYPRQELFQINGRAEEREHNARSLAKARLQAVVSILKTQHFNQVPMDEHYGVYRSGDVENGRRVEISIVPACPNPCCPGVKSINAP</sequence>
<proteinExistence type="predicted"/>
<gene>
    <name evidence="2" type="ORF">LMG18101_02307</name>
</gene>
<feature type="chain" id="PRO_5045666278" description="OmpA-like domain-containing protein" evidence="1">
    <location>
        <begin position="21"/>
        <end position="141"/>
    </location>
</feature>
<keyword evidence="3" id="KW-1185">Reference proteome</keyword>
<reference evidence="2 3" key="1">
    <citation type="submission" date="2023-07" db="EMBL/GenBank/DDBJ databases">
        <authorList>
            <person name="Peeters C."/>
        </authorList>
    </citation>
    <scope>NUCLEOTIDE SEQUENCE [LARGE SCALE GENOMIC DNA]</scope>
    <source>
        <strain evidence="2 3">LMG 18101</strain>
    </source>
</reference>
<evidence type="ECO:0000313" key="2">
    <source>
        <dbReference type="EMBL" id="CAJ0814635.1"/>
    </source>
</evidence>
<evidence type="ECO:0000256" key="1">
    <source>
        <dbReference type="SAM" id="SignalP"/>
    </source>
</evidence>
<protein>
    <recommendedName>
        <fullName evidence="4">OmpA-like domain-containing protein</fullName>
    </recommendedName>
</protein>
<feature type="signal peptide" evidence="1">
    <location>
        <begin position="1"/>
        <end position="20"/>
    </location>
</feature>
<comment type="caution">
    <text evidence="2">The sequence shown here is derived from an EMBL/GenBank/DDBJ whole genome shotgun (WGS) entry which is preliminary data.</text>
</comment>
<dbReference type="EMBL" id="CATZLL010000006">
    <property type="protein sequence ID" value="CAJ0814635.1"/>
    <property type="molecule type" value="Genomic_DNA"/>
</dbReference>
<name>A0ABN9JNC6_9RALS</name>
<organism evidence="2 3">
    <name type="scientific">Ralstonia flaminis</name>
    <dbReference type="NCBI Taxonomy" id="3058597"/>
    <lineage>
        <taxon>Bacteria</taxon>
        <taxon>Pseudomonadati</taxon>
        <taxon>Pseudomonadota</taxon>
        <taxon>Betaproteobacteria</taxon>
        <taxon>Burkholderiales</taxon>
        <taxon>Burkholderiaceae</taxon>
        <taxon>Ralstonia</taxon>
    </lineage>
</organism>